<organism evidence="2 3">
    <name type="scientific">Aspergillus ibericus CBS 121593</name>
    <dbReference type="NCBI Taxonomy" id="1448316"/>
    <lineage>
        <taxon>Eukaryota</taxon>
        <taxon>Fungi</taxon>
        <taxon>Dikarya</taxon>
        <taxon>Ascomycota</taxon>
        <taxon>Pezizomycotina</taxon>
        <taxon>Eurotiomycetes</taxon>
        <taxon>Eurotiomycetidae</taxon>
        <taxon>Eurotiales</taxon>
        <taxon>Aspergillaceae</taxon>
        <taxon>Aspergillus</taxon>
        <taxon>Aspergillus subgen. Circumdati</taxon>
    </lineage>
</organism>
<dbReference type="RefSeq" id="XP_025575394.1">
    <property type="nucleotide sequence ID" value="XM_025724717.1"/>
</dbReference>
<dbReference type="EMBL" id="KZ824437">
    <property type="protein sequence ID" value="RAL01067.1"/>
    <property type="molecule type" value="Genomic_DNA"/>
</dbReference>
<proteinExistence type="predicted"/>
<reference evidence="2 3" key="1">
    <citation type="submission" date="2018-02" db="EMBL/GenBank/DDBJ databases">
        <title>The genomes of Aspergillus section Nigri reveals drivers in fungal speciation.</title>
        <authorList>
            <consortium name="DOE Joint Genome Institute"/>
            <person name="Vesth T.C."/>
            <person name="Nybo J."/>
            <person name="Theobald S."/>
            <person name="Brandl J."/>
            <person name="Frisvad J.C."/>
            <person name="Nielsen K.F."/>
            <person name="Lyhne E.K."/>
            <person name="Kogle M.E."/>
            <person name="Kuo A."/>
            <person name="Riley R."/>
            <person name="Clum A."/>
            <person name="Nolan M."/>
            <person name="Lipzen A."/>
            <person name="Salamov A."/>
            <person name="Henrissat B."/>
            <person name="Wiebenga A."/>
            <person name="De vries R.P."/>
            <person name="Grigoriev I.V."/>
            <person name="Mortensen U.H."/>
            <person name="Andersen M.R."/>
            <person name="Baker S.E."/>
        </authorList>
    </citation>
    <scope>NUCLEOTIDE SEQUENCE [LARGE SCALE GENOMIC DNA]</scope>
    <source>
        <strain evidence="2 3">CBS 121593</strain>
    </source>
</reference>
<feature type="signal peptide" evidence="1">
    <location>
        <begin position="1"/>
        <end position="20"/>
    </location>
</feature>
<feature type="chain" id="PRO_5017252740" description="Secreted protein" evidence="1">
    <location>
        <begin position="21"/>
        <end position="67"/>
    </location>
</feature>
<keyword evidence="1" id="KW-0732">Signal</keyword>
<accession>A0A395GZN9</accession>
<dbReference type="VEuPathDB" id="FungiDB:BO80DRAFT_69560"/>
<protein>
    <recommendedName>
        <fullName evidence="4">Secreted protein</fullName>
    </recommendedName>
</protein>
<evidence type="ECO:0000313" key="3">
    <source>
        <dbReference type="Proteomes" id="UP000249402"/>
    </source>
</evidence>
<evidence type="ECO:0008006" key="4">
    <source>
        <dbReference type="Google" id="ProtNLM"/>
    </source>
</evidence>
<gene>
    <name evidence="2" type="ORF">BO80DRAFT_69560</name>
</gene>
<evidence type="ECO:0000256" key="1">
    <source>
        <dbReference type="SAM" id="SignalP"/>
    </source>
</evidence>
<keyword evidence="3" id="KW-1185">Reference proteome</keyword>
<evidence type="ECO:0000313" key="2">
    <source>
        <dbReference type="EMBL" id="RAL01067.1"/>
    </source>
</evidence>
<name>A0A395GZN9_9EURO</name>
<sequence length="67" mass="7293">MPLTLWFLSRCCFVSYSVSCQHIGGNQMQNSSYRCHVGVSDLAISLLLLPNSGGGFDMNKLIPNGTL</sequence>
<dbReference type="AlphaFoldDB" id="A0A395GZN9"/>
<dbReference type="Proteomes" id="UP000249402">
    <property type="component" value="Unassembled WGS sequence"/>
</dbReference>
<dbReference type="GeneID" id="37229582"/>